<comment type="similarity">
    <text evidence="8">Belongs to the FGAMS family.</text>
</comment>
<reference evidence="13" key="1">
    <citation type="submission" date="2021-03" db="EMBL/GenBank/DDBJ databases">
        <title>Genomic Encyclopedia of Type Strains, Phase IV (KMG-V): Genome sequencing to study the core and pangenomes of soil and plant-associated prokaryotes.</title>
        <authorList>
            <person name="Whitman W."/>
        </authorList>
    </citation>
    <scope>NUCLEOTIDE SEQUENCE</scope>
    <source>
        <strain evidence="13">C4</strain>
    </source>
</reference>
<dbReference type="PIRSF" id="PIRSF001587">
    <property type="entry name" value="FGAM_synthase_II"/>
    <property type="match status" value="1"/>
</dbReference>
<comment type="subcellular location">
    <subcellularLocation>
        <location evidence="8">Cytoplasm</location>
    </subcellularLocation>
</comment>
<dbReference type="InterPro" id="IPR016188">
    <property type="entry name" value="PurM-like_N"/>
</dbReference>
<evidence type="ECO:0000256" key="6">
    <source>
        <dbReference type="ARBA" id="ARBA00022840"/>
    </source>
</evidence>
<feature type="binding site" evidence="8">
    <location>
        <position position="103"/>
    </location>
    <ligand>
        <name>substrate</name>
    </ligand>
</feature>
<dbReference type="GO" id="GO:0004642">
    <property type="term" value="F:phosphoribosylformylglycinamidine synthase activity"/>
    <property type="evidence" value="ECO:0007669"/>
    <property type="project" value="UniProtKB-UniRule"/>
</dbReference>
<feature type="domain" description="PurM-like N-terminal" evidence="10">
    <location>
        <begin position="431"/>
        <end position="554"/>
    </location>
</feature>
<feature type="region of interest" description="Disordered" evidence="9">
    <location>
        <begin position="372"/>
        <end position="398"/>
    </location>
</feature>
<feature type="active site" evidence="8">
    <location>
        <position position="33"/>
    </location>
</feature>
<dbReference type="EMBL" id="JAGGMV010000002">
    <property type="protein sequence ID" value="MBP2201638.1"/>
    <property type="molecule type" value="Genomic_DNA"/>
</dbReference>
<evidence type="ECO:0000256" key="4">
    <source>
        <dbReference type="ARBA" id="ARBA00022741"/>
    </source>
</evidence>
<feature type="binding site" evidence="8">
    <location>
        <position position="229"/>
    </location>
    <ligand>
        <name>substrate</name>
    </ligand>
</feature>
<dbReference type="Pfam" id="PF02769">
    <property type="entry name" value="AIRS_C"/>
    <property type="match status" value="2"/>
</dbReference>
<dbReference type="InterPro" id="IPR036921">
    <property type="entry name" value="PurM-like_N_sf"/>
</dbReference>
<dbReference type="Pfam" id="PF18072">
    <property type="entry name" value="FGAR-AT_linker"/>
    <property type="match status" value="1"/>
</dbReference>
<feature type="domain" description="PurM-like C-terminal" evidence="11">
    <location>
        <begin position="191"/>
        <end position="344"/>
    </location>
</feature>
<feature type="binding site" evidence="8">
    <location>
        <position position="80"/>
    </location>
    <ligand>
        <name>Mg(2+)</name>
        <dbReference type="ChEBI" id="CHEBI:18420"/>
        <label>1</label>
    </ligand>
</feature>
<feature type="domain" description="Phosphoribosylformylglycinamidine synthase linker" evidence="12">
    <location>
        <begin position="5"/>
        <end position="36"/>
    </location>
</feature>
<dbReference type="UniPathway" id="UPA00074">
    <property type="reaction ID" value="UER00128"/>
</dbReference>
<feature type="binding site" evidence="8">
    <location>
        <position position="529"/>
    </location>
    <ligand>
        <name>substrate</name>
    </ligand>
</feature>
<accession>A0A8J7UTG3</accession>
<keyword evidence="4 8" id="KW-0547">Nucleotide-binding</keyword>
<evidence type="ECO:0000256" key="5">
    <source>
        <dbReference type="ARBA" id="ARBA00022755"/>
    </source>
</evidence>
<dbReference type="InterPro" id="IPR010918">
    <property type="entry name" value="PurM-like_C_dom"/>
</dbReference>
<evidence type="ECO:0000256" key="9">
    <source>
        <dbReference type="SAM" id="MobiDB-lite"/>
    </source>
</evidence>
<dbReference type="CDD" id="cd02204">
    <property type="entry name" value="PurL_repeat2"/>
    <property type="match status" value="1"/>
</dbReference>
<feature type="domain" description="PurM-like C-terminal" evidence="11">
    <location>
        <begin position="569"/>
        <end position="712"/>
    </location>
</feature>
<dbReference type="GO" id="GO:0006189">
    <property type="term" value="P:'de novo' IMP biosynthetic process"/>
    <property type="evidence" value="ECO:0007669"/>
    <property type="project" value="UniProtKB-UniRule"/>
</dbReference>
<feature type="binding site" evidence="8">
    <location>
        <begin position="301"/>
        <end position="303"/>
    </location>
    <ligand>
        <name>substrate</name>
    </ligand>
</feature>
<dbReference type="InterPro" id="IPR010074">
    <property type="entry name" value="PRibForGlyAmidine_synth_PurL"/>
</dbReference>
<keyword evidence="3 8" id="KW-0479">Metal-binding</keyword>
<dbReference type="EC" id="6.3.5.3" evidence="8"/>
<dbReference type="GO" id="GO:0000287">
    <property type="term" value="F:magnesium ion binding"/>
    <property type="evidence" value="ECO:0007669"/>
    <property type="project" value="UniProtKB-UniRule"/>
</dbReference>
<gene>
    <name evidence="8" type="primary">purL</name>
    <name evidence="13" type="ORF">J3E07_001050</name>
</gene>
<comment type="caution">
    <text evidence="13">The sequence shown here is derived from an EMBL/GenBank/DDBJ whole genome shotgun (WGS) entry which is preliminary data.</text>
</comment>
<name>A0A8J7UTG3_METVO</name>
<evidence type="ECO:0000259" key="11">
    <source>
        <dbReference type="Pfam" id="PF02769"/>
    </source>
</evidence>
<dbReference type="HAMAP" id="MF_00420">
    <property type="entry name" value="PurL_2"/>
    <property type="match status" value="1"/>
</dbReference>
<dbReference type="PANTHER" id="PTHR43555">
    <property type="entry name" value="PHOSPHORIBOSYLFORMYLGLYCINAMIDINE SYNTHASE SUBUNIT PURL"/>
    <property type="match status" value="1"/>
</dbReference>
<dbReference type="GO" id="GO:0005737">
    <property type="term" value="C:cytoplasm"/>
    <property type="evidence" value="ECO:0007669"/>
    <property type="project" value="UniProtKB-SubCell"/>
</dbReference>
<feature type="binding site" evidence="8">
    <location>
        <position position="257"/>
    </location>
    <ligand>
        <name>Mg(2+)</name>
        <dbReference type="ChEBI" id="CHEBI:18420"/>
        <label>2</label>
    </ligand>
</feature>
<comment type="function">
    <text evidence="8">Part of the phosphoribosylformylglycinamidine synthase complex involved in the purines biosynthetic pathway. Catalyzes the ATP-dependent conversion of formylglycinamide ribonucleotide (FGAR) and glutamine to yield formylglycinamidine ribonucleotide (FGAM) and glutamate. The FGAM synthase complex is composed of three subunits. PurQ produces an ammonia molecule by converting glutamine to glutamate. PurL transfers the ammonia molecule to FGAR to form FGAM in an ATP-dependent manner. PurS interacts with PurQ and PurL and is thought to assist in the transfer of the ammonia molecule from PurQ to PurL.</text>
</comment>
<evidence type="ECO:0000256" key="2">
    <source>
        <dbReference type="ARBA" id="ARBA00022598"/>
    </source>
</evidence>
<evidence type="ECO:0000256" key="7">
    <source>
        <dbReference type="ARBA" id="ARBA00022842"/>
    </source>
</evidence>
<dbReference type="SUPFAM" id="SSF56042">
    <property type="entry name" value="PurM C-terminal domain-like"/>
    <property type="match status" value="2"/>
</dbReference>
<protein>
    <recommendedName>
        <fullName evidence="8">Phosphoribosylformylglycinamidine synthase subunit PurL</fullName>
        <shortName evidence="8">FGAM synthase</shortName>
        <ecNumber evidence="8">6.3.5.3</ecNumber>
    </recommendedName>
    <alternativeName>
        <fullName evidence="8">Formylglycinamide ribonucleotide amidotransferase subunit II</fullName>
        <shortName evidence="8">FGAR amidotransferase II</shortName>
        <shortName evidence="8">FGAR-AT II</shortName>
    </alternativeName>
    <alternativeName>
        <fullName evidence="8">Glutamine amidotransferase PurL</fullName>
    </alternativeName>
    <alternativeName>
        <fullName evidence="8">Phosphoribosylformylglycinamidine synthase subunit II</fullName>
    </alternativeName>
</protein>
<dbReference type="SUPFAM" id="SSF55326">
    <property type="entry name" value="PurM N-terminal domain-like"/>
    <property type="match status" value="2"/>
</dbReference>
<dbReference type="Proteomes" id="UP000740329">
    <property type="component" value="Unassembled WGS sequence"/>
</dbReference>
<organism evidence="13 14">
    <name type="scientific">Methanococcus voltae</name>
    <dbReference type="NCBI Taxonomy" id="2188"/>
    <lineage>
        <taxon>Archaea</taxon>
        <taxon>Methanobacteriati</taxon>
        <taxon>Methanobacteriota</taxon>
        <taxon>Methanomada group</taxon>
        <taxon>Methanococci</taxon>
        <taxon>Methanococcales</taxon>
        <taxon>Methanococcaceae</taxon>
        <taxon>Methanococcus</taxon>
    </lineage>
</organism>
<feature type="binding site" evidence="8">
    <location>
        <position position="527"/>
    </location>
    <ligand>
        <name>Mg(2+)</name>
        <dbReference type="ChEBI" id="CHEBI:18420"/>
        <label>1</label>
    </ligand>
</feature>
<comment type="subunit">
    <text evidence="8">Monomer. Part of the FGAM synthase complex composed of 1 PurL, 1 PurQ and 2 PurS subunits.</text>
</comment>
<evidence type="ECO:0000259" key="12">
    <source>
        <dbReference type="Pfam" id="PF18072"/>
    </source>
</evidence>
<dbReference type="NCBIfam" id="TIGR01736">
    <property type="entry name" value="FGAM_synth_II"/>
    <property type="match status" value="1"/>
</dbReference>
<feature type="binding site" evidence="8">
    <location>
        <position position="489"/>
    </location>
    <ligand>
        <name>ATP</name>
        <dbReference type="ChEBI" id="CHEBI:30616"/>
    </ligand>
</feature>
<feature type="binding site" evidence="8">
    <location>
        <begin position="81"/>
        <end position="84"/>
    </location>
    <ligand>
        <name>substrate</name>
    </ligand>
</feature>
<keyword evidence="1 8" id="KW-0963">Cytoplasm</keyword>
<keyword evidence="5 8" id="KW-0658">Purine biosynthesis</keyword>
<evidence type="ECO:0000256" key="3">
    <source>
        <dbReference type="ARBA" id="ARBA00022723"/>
    </source>
</evidence>
<keyword evidence="7 8" id="KW-0460">Magnesium</keyword>
<feature type="binding site" evidence="8">
    <location>
        <position position="526"/>
    </location>
    <ligand>
        <name>ATP</name>
        <dbReference type="ChEBI" id="CHEBI:30616"/>
    </ligand>
</feature>
<evidence type="ECO:0000313" key="13">
    <source>
        <dbReference type="EMBL" id="MBP2201638.1"/>
    </source>
</evidence>
<evidence type="ECO:0000313" key="14">
    <source>
        <dbReference type="Proteomes" id="UP000740329"/>
    </source>
</evidence>
<dbReference type="GO" id="GO:0005524">
    <property type="term" value="F:ATP binding"/>
    <property type="evidence" value="ECO:0007669"/>
    <property type="project" value="UniProtKB-UniRule"/>
</dbReference>
<feature type="active site" description="Proton acceptor" evidence="8">
    <location>
        <position position="82"/>
    </location>
</feature>
<feature type="binding site" evidence="8">
    <location>
        <position position="36"/>
    </location>
    <ligand>
        <name>ATP</name>
        <dbReference type="ChEBI" id="CHEBI:30616"/>
    </ligand>
</feature>
<dbReference type="InterPro" id="IPR036676">
    <property type="entry name" value="PurM-like_C_sf"/>
</dbReference>
<dbReference type="RefSeq" id="WP_209591096.1">
    <property type="nucleotide sequence ID" value="NZ_JAGGMV010000002.1"/>
</dbReference>
<evidence type="ECO:0000256" key="1">
    <source>
        <dbReference type="ARBA" id="ARBA00022490"/>
    </source>
</evidence>
<proteinExistence type="inferred from homology"/>
<evidence type="ECO:0000259" key="10">
    <source>
        <dbReference type="Pfam" id="PF00586"/>
    </source>
</evidence>
<comment type="caution">
    <text evidence="8">Lacks conserved residue(s) required for the propagation of feature annotation.</text>
</comment>
<feature type="binding site" evidence="8">
    <location>
        <position position="104"/>
    </location>
    <ligand>
        <name>Mg(2+)</name>
        <dbReference type="ChEBI" id="CHEBI:18420"/>
        <label>2</label>
    </ligand>
</feature>
<dbReference type="AlphaFoldDB" id="A0A8J7UTG3"/>
<comment type="catalytic activity">
    <reaction evidence="8">
        <text>N(2)-formyl-N(1)-(5-phospho-beta-D-ribosyl)glycinamide + L-glutamine + ATP + H2O = 2-formamido-N(1)-(5-O-phospho-beta-D-ribosyl)acetamidine + L-glutamate + ADP + phosphate + H(+)</text>
        <dbReference type="Rhea" id="RHEA:17129"/>
        <dbReference type="ChEBI" id="CHEBI:15377"/>
        <dbReference type="ChEBI" id="CHEBI:15378"/>
        <dbReference type="ChEBI" id="CHEBI:29985"/>
        <dbReference type="ChEBI" id="CHEBI:30616"/>
        <dbReference type="ChEBI" id="CHEBI:43474"/>
        <dbReference type="ChEBI" id="CHEBI:58359"/>
        <dbReference type="ChEBI" id="CHEBI:147286"/>
        <dbReference type="ChEBI" id="CHEBI:147287"/>
        <dbReference type="ChEBI" id="CHEBI:456216"/>
        <dbReference type="EC" id="6.3.5.3"/>
    </reaction>
</comment>
<comment type="pathway">
    <text evidence="8">Purine metabolism; IMP biosynthesis via de novo pathway; 5-amino-1-(5-phospho-D-ribosyl)imidazole from N(2)-formyl-N(1)-(5-phospho-D-ribosyl)glycinamide: step 1/2.</text>
</comment>
<dbReference type="PANTHER" id="PTHR43555:SF1">
    <property type="entry name" value="PHOSPHORIBOSYLFORMYLGLYCINAMIDINE SYNTHASE SUBUNIT PURL"/>
    <property type="match status" value="1"/>
</dbReference>
<sequence length="740" mass="81241">MVDTNDLKFIEEQLGRKPNDVEIAMFENLWSEHCAYRSSKNLLKMFGRTVKENPNMIVGPGDDAAIIRLDKDICVAMAMESHNHPSYIDPYNGSATGVGGIIRDIISMNSKPIALLDALRFGDIKGNEKDKVKWLVDGVMSGIGDYGNRIGVPTVGGECEFDSSYDYNNLVNVVAIGLVHEDEIIEGKAKEEGLSIILVGDTGKDGIGGASFASKDLTSESEGDRPSVQIGDAFKEKKLIDATLEACKTGNVKAMKDLGAAGITSSCSEMCFSGGVGAELHLENVFLREQGMTPYEIMISESQERNLFAVKAGSEEELLSIFEKYELPCAVIGKTTDTKRLIAYHNDELVVDLPLELLCEAPLYDLPEKEDIKEKAEDTEKLEADAKTPKTKEEHNETLKTMLESPNICSKSNIYERYDHEVQLRTVVKPGKDAAALKVQDIYPMGVALTADCNSTFSKLNPYEAAKTLVCESVRNLATVGARPIGMLDNLNFGNPEKPERYWQLKKSIEGLTDAAEFLNVPVVGGNVSLYNETIIEGKDYPINPTPTISIIGKIKDIELIPNVLVKPKENDVLLLIGETKEEMGGSEYHKVIHNTEDGFIPKADLKKEMNTYNILVDLIENGLINEAVDLSRGGLAIALSKMVMNTDLGVDIAINSNLSNITNLYSESSGRILVAVTPEIMEYVISKFSSNEIFATKLGNLTAEKQLKVELNGQEIVNISSEEIKESYYNGFPKLMGEL</sequence>
<dbReference type="Pfam" id="PF00586">
    <property type="entry name" value="AIRS"/>
    <property type="match status" value="2"/>
</dbReference>
<dbReference type="InterPro" id="IPR041609">
    <property type="entry name" value="PurL_linker"/>
</dbReference>
<dbReference type="Gene3D" id="3.90.650.10">
    <property type="entry name" value="PurM-like C-terminal domain"/>
    <property type="match status" value="2"/>
</dbReference>
<dbReference type="NCBIfam" id="NF002290">
    <property type="entry name" value="PRK01213.1"/>
    <property type="match status" value="1"/>
</dbReference>
<dbReference type="CDD" id="cd02203">
    <property type="entry name" value="PurL_repeat1"/>
    <property type="match status" value="1"/>
</dbReference>
<keyword evidence="6 8" id="KW-0067">ATP-binding</keyword>
<keyword evidence="2 8" id="KW-0436">Ligase</keyword>
<evidence type="ECO:0000256" key="8">
    <source>
        <dbReference type="HAMAP-Rule" id="MF_00420"/>
    </source>
</evidence>
<feature type="domain" description="PurM-like N-terminal" evidence="10">
    <location>
        <begin position="61"/>
        <end position="179"/>
    </location>
</feature>
<dbReference type="Gene3D" id="3.30.1330.10">
    <property type="entry name" value="PurM-like, N-terminal domain"/>
    <property type="match status" value="2"/>
</dbReference>